<sequence>MAQKWLQTSIVAGNRNAYDISPELRNFSYLLYASTSIQRTVQDLNAALLTSFGFGQVGGIFLVLHPAHVLARLGADELKNYRGKTANHQGITYTHMHSALTHSDLVQVKDAPPYPKDLKDAVLQNLNARAGPTPSGTWTFKAPLAAFPALAERKKVVKLTTANEQEEGIAKQMVGVQAVGVDIQDIGGLPADNETFIERNFTPANIAYCPAQVDVRAFFCGRFVP</sequence>
<gene>
    <name evidence="1" type="ORF">A4X06_0g7461</name>
</gene>
<reference evidence="1" key="1">
    <citation type="submission" date="2016-04" db="EMBL/GenBank/DDBJ databases">
        <authorList>
            <person name="Nguyen H.D."/>
            <person name="Samba Siva P."/>
            <person name="Cullis J."/>
            <person name="Levesque C.A."/>
            <person name="Hambleton S."/>
        </authorList>
    </citation>
    <scope>NUCLEOTIDE SEQUENCE</scope>
    <source>
        <strain evidence="1">DAOMC 236426</strain>
    </source>
</reference>
<evidence type="ECO:0000313" key="2">
    <source>
        <dbReference type="Proteomes" id="UP000077684"/>
    </source>
</evidence>
<protein>
    <submittedName>
        <fullName evidence="1">Uncharacterized protein</fullName>
    </submittedName>
</protein>
<dbReference type="AlphaFoldDB" id="A0A8X7STP3"/>
<dbReference type="Proteomes" id="UP000077684">
    <property type="component" value="Unassembled WGS sequence"/>
</dbReference>
<evidence type="ECO:0000313" key="1">
    <source>
        <dbReference type="EMBL" id="KAE8241627.1"/>
    </source>
</evidence>
<dbReference type="GO" id="GO:0016746">
    <property type="term" value="F:acyltransferase activity"/>
    <property type="evidence" value="ECO:0007669"/>
    <property type="project" value="InterPro"/>
</dbReference>
<organism evidence="1 2">
    <name type="scientific">Tilletia controversa</name>
    <name type="common">dwarf bunt fungus</name>
    <dbReference type="NCBI Taxonomy" id="13291"/>
    <lineage>
        <taxon>Eukaryota</taxon>
        <taxon>Fungi</taxon>
        <taxon>Dikarya</taxon>
        <taxon>Basidiomycota</taxon>
        <taxon>Ustilaginomycotina</taxon>
        <taxon>Exobasidiomycetes</taxon>
        <taxon>Tilletiales</taxon>
        <taxon>Tilletiaceae</taxon>
        <taxon>Tilletia</taxon>
    </lineage>
</organism>
<dbReference type="Gene3D" id="3.40.47.10">
    <property type="match status" value="1"/>
</dbReference>
<keyword evidence="2" id="KW-1185">Reference proteome</keyword>
<dbReference type="InterPro" id="IPR016039">
    <property type="entry name" value="Thiolase-like"/>
</dbReference>
<dbReference type="EMBL" id="LWDE02001308">
    <property type="protein sequence ID" value="KAE8241627.1"/>
    <property type="molecule type" value="Genomic_DNA"/>
</dbReference>
<name>A0A8X7STP3_9BASI</name>
<reference evidence="1" key="2">
    <citation type="journal article" date="2019" name="IMA Fungus">
        <title>Genome sequencing and comparison of five Tilletia species to identify candidate genes for the detection of regulated species infecting wheat.</title>
        <authorList>
            <person name="Nguyen H.D.T."/>
            <person name="Sultana T."/>
            <person name="Kesanakurti P."/>
            <person name="Hambleton S."/>
        </authorList>
    </citation>
    <scope>NUCLEOTIDE SEQUENCE</scope>
    <source>
        <strain evidence="1">DAOMC 236426</strain>
    </source>
</reference>
<proteinExistence type="predicted"/>
<comment type="caution">
    <text evidence="1">The sequence shown here is derived from an EMBL/GenBank/DDBJ whole genome shotgun (WGS) entry which is preliminary data.</text>
</comment>
<accession>A0A8X7STP3</accession>